<dbReference type="Proteomes" id="UP001186944">
    <property type="component" value="Unassembled WGS sequence"/>
</dbReference>
<protein>
    <recommendedName>
        <fullName evidence="2">Death domain-containing protein</fullName>
    </recommendedName>
</protein>
<dbReference type="EMBL" id="VSWD01000005">
    <property type="protein sequence ID" value="KAK3103026.1"/>
    <property type="molecule type" value="Genomic_DNA"/>
</dbReference>
<feature type="domain" description="Death" evidence="2">
    <location>
        <begin position="134"/>
        <end position="196"/>
    </location>
</feature>
<dbReference type="GO" id="GO:0007165">
    <property type="term" value="P:signal transduction"/>
    <property type="evidence" value="ECO:0007669"/>
    <property type="project" value="InterPro"/>
</dbReference>
<evidence type="ECO:0000313" key="4">
    <source>
        <dbReference type="Proteomes" id="UP001186944"/>
    </source>
</evidence>
<dbReference type="InterPro" id="IPR000488">
    <property type="entry name" value="Death_dom"/>
</dbReference>
<reference evidence="3" key="1">
    <citation type="submission" date="2019-08" db="EMBL/GenBank/DDBJ databases">
        <title>The improved chromosome-level genome for the pearl oyster Pinctada fucata martensii using PacBio sequencing and Hi-C.</title>
        <authorList>
            <person name="Zheng Z."/>
        </authorList>
    </citation>
    <scope>NUCLEOTIDE SEQUENCE</scope>
    <source>
        <strain evidence="3">ZZ-2019</strain>
        <tissue evidence="3">Adductor muscle</tissue>
    </source>
</reference>
<evidence type="ECO:0000313" key="3">
    <source>
        <dbReference type="EMBL" id="KAK3103026.1"/>
    </source>
</evidence>
<comment type="caution">
    <text evidence="3">The sequence shown here is derived from an EMBL/GenBank/DDBJ whole genome shotgun (WGS) entry which is preliminary data.</text>
</comment>
<name>A0AA88YRI2_PINIB</name>
<dbReference type="AlphaFoldDB" id="A0AA88YRI2"/>
<feature type="region of interest" description="Disordered" evidence="1">
    <location>
        <begin position="69"/>
        <end position="112"/>
    </location>
</feature>
<dbReference type="Gene3D" id="1.10.533.10">
    <property type="entry name" value="Death Domain, Fas"/>
    <property type="match status" value="1"/>
</dbReference>
<gene>
    <name evidence="3" type="ORF">FSP39_015851</name>
</gene>
<evidence type="ECO:0000259" key="2">
    <source>
        <dbReference type="PROSITE" id="PS50017"/>
    </source>
</evidence>
<sequence length="208" mass="23081">MEYITIICTYYDSFKGYSAPPPKTKYNVDGTAIKIDKPGAFGKNTHINIKSSKNVQIGNNNVMVINQTSSSKKGRHGRSRHDSSSSSSSSDDERHASTAARGSTKPVVTPDHQDLLTSERLVGDQDVRTASKFMGKSWRRIGRALSVADPELEQIHMDYSREEGIQGVGYRVIQVWRQKAGREAKLGVLTSAICKVYPPEDVLHHFSK</sequence>
<dbReference type="PROSITE" id="PS50017">
    <property type="entry name" value="DEATH_DOMAIN"/>
    <property type="match status" value="1"/>
</dbReference>
<accession>A0AA88YRI2</accession>
<evidence type="ECO:0000256" key="1">
    <source>
        <dbReference type="SAM" id="MobiDB-lite"/>
    </source>
</evidence>
<dbReference type="InterPro" id="IPR011029">
    <property type="entry name" value="DEATH-like_dom_sf"/>
</dbReference>
<keyword evidence="4" id="KW-1185">Reference proteome</keyword>
<dbReference type="SUPFAM" id="SSF47986">
    <property type="entry name" value="DEATH domain"/>
    <property type="match status" value="1"/>
</dbReference>
<organism evidence="3 4">
    <name type="scientific">Pinctada imbricata</name>
    <name type="common">Atlantic pearl-oyster</name>
    <name type="synonym">Pinctada martensii</name>
    <dbReference type="NCBI Taxonomy" id="66713"/>
    <lineage>
        <taxon>Eukaryota</taxon>
        <taxon>Metazoa</taxon>
        <taxon>Spiralia</taxon>
        <taxon>Lophotrochozoa</taxon>
        <taxon>Mollusca</taxon>
        <taxon>Bivalvia</taxon>
        <taxon>Autobranchia</taxon>
        <taxon>Pteriomorphia</taxon>
        <taxon>Pterioida</taxon>
        <taxon>Pterioidea</taxon>
        <taxon>Pteriidae</taxon>
        <taxon>Pinctada</taxon>
    </lineage>
</organism>
<proteinExistence type="predicted"/>
<dbReference type="Pfam" id="PF00531">
    <property type="entry name" value="Death"/>
    <property type="match status" value="1"/>
</dbReference>
<dbReference type="CDD" id="cd01670">
    <property type="entry name" value="Death"/>
    <property type="match status" value="1"/>
</dbReference>